<evidence type="ECO:0000313" key="1">
    <source>
        <dbReference type="EMBL" id="KAK7016684.1"/>
    </source>
</evidence>
<proteinExistence type="predicted"/>
<evidence type="ECO:0000313" key="2">
    <source>
        <dbReference type="Proteomes" id="UP001362999"/>
    </source>
</evidence>
<gene>
    <name evidence="1" type="ORF">R3P38DRAFT_3202951</name>
</gene>
<comment type="caution">
    <text evidence="1">The sequence shown here is derived from an EMBL/GenBank/DDBJ whole genome shotgun (WGS) entry which is preliminary data.</text>
</comment>
<keyword evidence="2" id="KW-1185">Reference proteome</keyword>
<dbReference type="Proteomes" id="UP001362999">
    <property type="component" value="Unassembled WGS sequence"/>
</dbReference>
<dbReference type="EMBL" id="JAWWNJ010000050">
    <property type="protein sequence ID" value="KAK7016684.1"/>
    <property type="molecule type" value="Genomic_DNA"/>
</dbReference>
<name>A0AAW0AWZ6_9AGAR</name>
<dbReference type="AlphaFoldDB" id="A0AAW0AWZ6"/>
<sequence>MLDRLDPLTPPPSNVQDATCRRRASRFDGALGLSLFISPLLFFAQPMETLDRSLRVRRWLGAGCHVTFPTVAIRSSGTALRRVNSEFAMQPLDG</sequence>
<protein>
    <submittedName>
        <fullName evidence="1">Uncharacterized protein</fullName>
    </submittedName>
</protein>
<reference evidence="1 2" key="1">
    <citation type="journal article" date="2024" name="J Genomics">
        <title>Draft genome sequencing and assembly of Favolaschia claudopus CIRM-BRFM 2984 isolated from oak limbs.</title>
        <authorList>
            <person name="Navarro D."/>
            <person name="Drula E."/>
            <person name="Chaduli D."/>
            <person name="Cazenave R."/>
            <person name="Ahrendt S."/>
            <person name="Wang J."/>
            <person name="Lipzen A."/>
            <person name="Daum C."/>
            <person name="Barry K."/>
            <person name="Grigoriev I.V."/>
            <person name="Favel A."/>
            <person name="Rosso M.N."/>
            <person name="Martin F."/>
        </authorList>
    </citation>
    <scope>NUCLEOTIDE SEQUENCE [LARGE SCALE GENOMIC DNA]</scope>
    <source>
        <strain evidence="1 2">CIRM-BRFM 2984</strain>
    </source>
</reference>
<accession>A0AAW0AWZ6</accession>
<organism evidence="1 2">
    <name type="scientific">Favolaschia claudopus</name>
    <dbReference type="NCBI Taxonomy" id="2862362"/>
    <lineage>
        <taxon>Eukaryota</taxon>
        <taxon>Fungi</taxon>
        <taxon>Dikarya</taxon>
        <taxon>Basidiomycota</taxon>
        <taxon>Agaricomycotina</taxon>
        <taxon>Agaricomycetes</taxon>
        <taxon>Agaricomycetidae</taxon>
        <taxon>Agaricales</taxon>
        <taxon>Marasmiineae</taxon>
        <taxon>Mycenaceae</taxon>
        <taxon>Favolaschia</taxon>
    </lineage>
</organism>